<sequence>MGNFGEFTHKYQVSKTLRFELIPQGKTLENVAKYGIVDDDKRRSENYKKLKPVIDRIYKYFIDESLKNVSIDWQPLYEAIIAYRKEQTTANVVRLKEEQEACRKAIAAWFEGKVPDKGSKDLKEFNKTQSKLFKELFGKELFTESVTQLLPGLSLTEEEKELLASFNKFTSYFKGFYVNRKNVFSADDISTSIPHRLVQENFPKFMDNCEAYRRIVEEYPELKAKLEGTAQATGIFIGFKLDNIFKVSFYNHLLQQSQIDLYNQFLCGIAGEEGTMRVQGLNVTLNLAMKQDKVLGQKLKSMPHRFIPLYKQILSDRTTLSFIPEAFQNDEEVLLTVEEYRKSLEAERTTGAVSDIFNSLQAADLRHVYVNPAKLTAFSQMLFEDWSLCRESLRNWKLRSYGKAATKKVREEIESWLKESAISLDELQAALADGTLSVIINQKVQSVITTLEQELAKPLPKKLKTAEEKESLKSLLDSVQEACHSLEMFAVGENMDTDPCFYVPLREAMEAIQPIIPLYNKVRNFATQKPYSIEKFKLNFSNPILASGWDENRERQTCAILFRKGEKYYLGIYNAKVKPDFSIIKAVKGGNCFEKVVYRQFPDFSKMMPKCTTQLKEVQQHFASSSEDYVLYNKKFIKPLTITKEIYDLNNVLFDGKKKFQIDYLRKTKDEDGYYHALHTWINFAKEFVASYESTSIYDTSTVLSTEQYVKLNDFYGDLDNLFYRIKFESVSEETISEFVDEGKLFLFQIYNKDFAEGATGAPNLHTIYWKAVFDPENMKNVVVKLNGQAELFYRPKSAMDIVRHKVGEKLVNRRLKDGTSLTEELHEELYLYANGKLKKKLSEAAAAVLPQAVIYDVHHEIVKDRRFTEDKFFFHVPLTLNYKCDKNAVQFNASVQEYLKENPDTYIIGIDRGERNLIYAVVIDPQGNIVEQKSFNVINGFDYHNKLEQREKERNKARQDWTTVGKIKELKQGYLSLVVHEITSMMVKYNAIVVLENLNVGFKRIRSGIAEKAVYQQFEKMLINKLNYLMFKDVEGAKPGSVLNAYQLTDRFESFASMRNQTGFLFYIPAAFTSKIDPATGFVDPFCWSAIKTLDDKKTFISGFDTLKYDNVTGNFILHFEMKKNKDFQKKLEGFMPEWDIVVEANKDRRDAEGKTFISGKRIEFVRENNGHGHYEDYLPCKKLVEILRQYDILFEDGKDVLPLIMKNGDSKLIHEVFKVIRLSLQMRNSNAESGEDFISSPVENNEGICFDSRLGVETLPKDADANGAYHIALKGLLLLEKIRHDERKLGISNSEWLNHIQSLRG</sequence>
<proteinExistence type="predicted"/>
<evidence type="ECO:0000313" key="8">
    <source>
        <dbReference type="EMBL" id="SDC16215.1"/>
    </source>
</evidence>
<feature type="domain" description="Cas12a REC2" evidence="7">
    <location>
        <begin position="329"/>
        <end position="527"/>
    </location>
</feature>
<evidence type="ECO:0000259" key="5">
    <source>
        <dbReference type="Pfam" id="PF18510"/>
    </source>
</evidence>
<feature type="region of interest" description="Binds crRNA" evidence="2">
    <location>
        <begin position="765"/>
        <end position="766"/>
    </location>
</feature>
<dbReference type="SMR" id="A0A1G6JCV0"/>
<dbReference type="InterPro" id="IPR040787">
    <property type="entry name" value="Cas12a_REC1"/>
</dbReference>
<keyword evidence="9" id="KW-1185">Reference proteome</keyword>
<feature type="region of interest" description="Binds crRNA in crRNA-target DNA heteroduplex" evidence="2">
    <location>
        <begin position="311"/>
        <end position="314"/>
    </location>
</feature>
<dbReference type="Pfam" id="PF18501">
    <property type="entry name" value="REC1"/>
    <property type="match status" value="1"/>
</dbReference>
<dbReference type="EMBL" id="FMYW01000003">
    <property type="protein sequence ID" value="SDC16215.1"/>
    <property type="molecule type" value="Genomic_DNA"/>
</dbReference>
<feature type="domain" description="Cas12a RuvC nuclease" evidence="6">
    <location>
        <begin position="891"/>
        <end position="1304"/>
    </location>
</feature>
<feature type="site" description="Binds crRNA" evidence="3">
    <location>
        <position position="795"/>
    </location>
</feature>
<evidence type="ECO:0000259" key="4">
    <source>
        <dbReference type="Pfam" id="PF18501"/>
    </source>
</evidence>
<feature type="site" description="Binds crRNA alone and in crRNA-target DNA heteroduplex" evidence="3">
    <location>
        <position position="16"/>
    </location>
</feature>
<dbReference type="Pfam" id="PF18510">
    <property type="entry name" value="NUC"/>
    <property type="match status" value="1"/>
</dbReference>
<dbReference type="InterPro" id="IPR027620">
    <property type="entry name" value="Cas12a"/>
</dbReference>
<feature type="active site" description="For pre-crRNA processing" evidence="1">
    <location>
        <position position="864"/>
    </location>
</feature>
<feature type="active site" description="For DNase activity of RuvC domain" evidence="1">
    <location>
        <position position="1266"/>
    </location>
</feature>
<name>A0A1G6JCV0_9FIRM</name>
<dbReference type="NCBIfam" id="TIGR04330">
    <property type="entry name" value="cas_Cpf1"/>
    <property type="match status" value="1"/>
</dbReference>
<dbReference type="Pfam" id="PF21918">
    <property type="entry name" value="cas_Cpf1_2nd"/>
    <property type="match status" value="1"/>
</dbReference>
<feature type="site" description="Binds Target strand DNA; via amide nitrogen" evidence="3">
    <location>
        <position position="788"/>
    </location>
</feature>
<feature type="active site" description="For pre-crRNA processing" evidence="1">
    <location>
        <position position="805"/>
    </location>
</feature>
<feature type="active site" description="For DNase activity of RuvC domain" evidence="1">
    <location>
        <position position="912"/>
    </location>
</feature>
<feature type="region of interest" description="Binds crRNA alone and in crRNA-target DNA heteroduplex" evidence="2">
    <location>
        <begin position="47"/>
        <end position="51"/>
    </location>
</feature>
<feature type="domain" description="Cas12a REC1" evidence="4">
    <location>
        <begin position="48"/>
        <end position="313"/>
    </location>
</feature>
<feature type="site" description="Binds Target strand DNA" evidence="3">
    <location>
        <position position="606"/>
    </location>
</feature>
<feature type="site" description="Binds PAM" evidence="3">
    <location>
        <position position="610"/>
    </location>
</feature>
<reference evidence="9" key="1">
    <citation type="submission" date="2016-10" db="EMBL/GenBank/DDBJ databases">
        <authorList>
            <person name="Varghese N."/>
            <person name="Submissions S."/>
        </authorList>
    </citation>
    <scope>NUCLEOTIDE SEQUENCE [LARGE SCALE GENOMIC DNA]</scope>
    <source>
        <strain evidence="9">DSM 11005</strain>
    </source>
</reference>
<feature type="active site" description="For DNase activity of RuvC domain" evidence="1">
    <location>
        <position position="997"/>
    </location>
</feature>
<protein>
    <submittedName>
        <fullName evidence="8">CRISPR-associated protein Cpf1, subtype PREFRAN</fullName>
    </submittedName>
</protein>
<evidence type="ECO:0000256" key="3">
    <source>
        <dbReference type="PIRSR" id="PIRSR627620-3"/>
    </source>
</evidence>
<dbReference type="OrthoDB" id="318356at2"/>
<dbReference type="Pfam" id="PF18516">
    <property type="entry name" value="RuvC_1"/>
    <property type="match status" value="1"/>
</dbReference>
<accession>A0A1G6JCV0</accession>
<feature type="region of interest" description="Binds crRNA alone and in crRNA-target DNA heteroduplex" evidence="2">
    <location>
        <begin position="176"/>
        <end position="180"/>
    </location>
</feature>
<feature type="region of interest" description="Binds DNA in crRNA-target DNA heteroduplex" evidence="2">
    <location>
        <begin position="282"/>
        <end position="286"/>
    </location>
</feature>
<dbReference type="InterPro" id="IPR054116">
    <property type="entry name" value="Cas12a_REC2"/>
</dbReference>
<evidence type="ECO:0000259" key="6">
    <source>
        <dbReference type="Pfam" id="PF18516"/>
    </source>
</evidence>
<gene>
    <name evidence="8" type="ORF">SAMN04487864_10349</name>
</gene>
<evidence type="ECO:0000256" key="1">
    <source>
        <dbReference type="PIRSR" id="PIRSR627620-1"/>
    </source>
</evidence>
<dbReference type="InterPro" id="IPR040882">
    <property type="entry name" value="Cas12a_NUC"/>
</dbReference>
<dbReference type="RefSeq" id="WP_093729503.1">
    <property type="nucleotide sequence ID" value="NZ_FMYW01000003.1"/>
</dbReference>
<feature type="region of interest" description="Binds crRNA" evidence="2">
    <location>
        <begin position="531"/>
        <end position="535"/>
    </location>
</feature>
<organism evidence="8 9">
    <name type="scientific">Succiniclasticum ruminis</name>
    <dbReference type="NCBI Taxonomy" id="40841"/>
    <lineage>
        <taxon>Bacteria</taxon>
        <taxon>Bacillati</taxon>
        <taxon>Bacillota</taxon>
        <taxon>Negativicutes</taxon>
        <taxon>Acidaminococcales</taxon>
        <taxon>Acidaminococcaceae</taxon>
        <taxon>Succiniclasticum</taxon>
    </lineage>
</organism>
<evidence type="ECO:0000313" key="9">
    <source>
        <dbReference type="Proteomes" id="UP000198943"/>
    </source>
</evidence>
<evidence type="ECO:0000256" key="2">
    <source>
        <dbReference type="PIRSR" id="PIRSR627620-2"/>
    </source>
</evidence>
<dbReference type="Proteomes" id="UP000198943">
    <property type="component" value="Unassembled WGS sequence"/>
</dbReference>
<feature type="domain" description="Cas12a nuclease" evidence="5">
    <location>
        <begin position="1077"/>
        <end position="1255"/>
    </location>
</feature>
<feature type="site" description="Binds DNA in crRNA-target DNA heteroduplex" evidence="3">
    <location>
        <position position="529"/>
    </location>
</feature>
<evidence type="ECO:0000259" key="7">
    <source>
        <dbReference type="Pfam" id="PF21918"/>
    </source>
</evidence>
<dbReference type="InterPro" id="IPR040852">
    <property type="entry name" value="RuvC_1"/>
</dbReference>